<protein>
    <submittedName>
        <fullName evidence="4">Phospholipid/cholesterol/gamma-HCH transport system substrate-binding protein</fullName>
    </submittedName>
</protein>
<dbReference type="PANTHER" id="PTHR33371:SF19">
    <property type="entry name" value="MCE-FAMILY PROTEIN MCE4A"/>
    <property type="match status" value="1"/>
</dbReference>
<dbReference type="Proteomes" id="UP000198859">
    <property type="component" value="Chromosome I"/>
</dbReference>
<evidence type="ECO:0000256" key="1">
    <source>
        <dbReference type="SAM" id="MobiDB-lite"/>
    </source>
</evidence>
<evidence type="ECO:0000313" key="5">
    <source>
        <dbReference type="Proteomes" id="UP000198859"/>
    </source>
</evidence>
<dbReference type="InterPro" id="IPR003399">
    <property type="entry name" value="Mce/MlaD"/>
</dbReference>
<dbReference type="InterPro" id="IPR024516">
    <property type="entry name" value="Mce_C"/>
</dbReference>
<feature type="compositionally biased region" description="Polar residues" evidence="1">
    <location>
        <begin position="387"/>
        <end position="397"/>
    </location>
</feature>
<dbReference type="InterPro" id="IPR005693">
    <property type="entry name" value="Mce"/>
</dbReference>
<dbReference type="GO" id="GO:0051701">
    <property type="term" value="P:biological process involved in interaction with host"/>
    <property type="evidence" value="ECO:0007669"/>
    <property type="project" value="TreeGrafter"/>
</dbReference>
<dbReference type="AlphaFoldDB" id="A0A1H1TEX0"/>
<feature type="region of interest" description="Disordered" evidence="1">
    <location>
        <begin position="358"/>
        <end position="397"/>
    </location>
</feature>
<dbReference type="NCBIfam" id="TIGR00996">
    <property type="entry name" value="Mtu_fam_mce"/>
    <property type="match status" value="1"/>
</dbReference>
<dbReference type="STRING" id="642780.SAMN04488570_2217"/>
<organism evidence="4 5">
    <name type="scientific">Nocardioides scoriae</name>
    <dbReference type="NCBI Taxonomy" id="642780"/>
    <lineage>
        <taxon>Bacteria</taxon>
        <taxon>Bacillati</taxon>
        <taxon>Actinomycetota</taxon>
        <taxon>Actinomycetes</taxon>
        <taxon>Propionibacteriales</taxon>
        <taxon>Nocardioidaceae</taxon>
        <taxon>Nocardioides</taxon>
    </lineage>
</organism>
<keyword evidence="5" id="KW-1185">Reference proteome</keyword>
<feature type="domain" description="Mammalian cell entry C-terminal" evidence="3">
    <location>
        <begin position="116"/>
        <end position="311"/>
    </location>
</feature>
<dbReference type="PANTHER" id="PTHR33371">
    <property type="entry name" value="INTERMEMBRANE PHOSPHOLIPID TRANSPORT SYSTEM BINDING PROTEIN MLAD-RELATED"/>
    <property type="match status" value="1"/>
</dbReference>
<evidence type="ECO:0000259" key="2">
    <source>
        <dbReference type="Pfam" id="PF02470"/>
    </source>
</evidence>
<dbReference type="Pfam" id="PF02470">
    <property type="entry name" value="MlaD"/>
    <property type="match status" value="1"/>
</dbReference>
<gene>
    <name evidence="4" type="ORF">SAMN04488570_2217</name>
</gene>
<reference evidence="5" key="1">
    <citation type="submission" date="2016-10" db="EMBL/GenBank/DDBJ databases">
        <authorList>
            <person name="Varghese N."/>
            <person name="Submissions S."/>
        </authorList>
    </citation>
    <scope>NUCLEOTIDE SEQUENCE [LARGE SCALE GENOMIC DNA]</scope>
    <source>
        <strain evidence="5">DSM 22127</strain>
    </source>
</reference>
<feature type="domain" description="Mce/MlaD" evidence="2">
    <location>
        <begin position="34"/>
        <end position="108"/>
    </location>
</feature>
<dbReference type="GO" id="GO:0005576">
    <property type="term" value="C:extracellular region"/>
    <property type="evidence" value="ECO:0007669"/>
    <property type="project" value="TreeGrafter"/>
</dbReference>
<dbReference type="Pfam" id="PF11887">
    <property type="entry name" value="Mce4_CUP1"/>
    <property type="match status" value="1"/>
</dbReference>
<proteinExistence type="predicted"/>
<sequence length="438" mass="46639">MNHRFLGLVFIGLLVLAVWLVSAIFGQKFTDFDRVSLTTNSAGLQLPDKADVKVRGVIVGQVTKMDSVGKGATIELGIKPDSIKQIPDNVTAAILPKTLFGEKYVELDIPSKPASTPLAAGDEITQTKLPIEVEKVLNDLYPLLRAVQPAELNYTLNALADALDGRGEKLGETLVTLDDYLTRMNPQLPALVEDLKLLATVTDTYADVFPQLAETLRNTTKTGNTLVSKEAKLNAFLKDLTSFSDTTTGFLNDNGNNLIRLSQLSEPIVALLARYSSTYPCMLRGIVDQAPRLASTFRGFIFHIDLQLLPKQPRGYTAGDTQVYGASNAPNCAGLPNPPIPYPKFPNIDDGVNGIGKGGQRTSPGFGVTSATPRDASVGQVGRADRSSISVGPSGTPSQKALINSLLAPSLGMPVDEMSDITAALFAPAMAGTKVSIG</sequence>
<dbReference type="EMBL" id="LT629757">
    <property type="protein sequence ID" value="SDS58865.1"/>
    <property type="molecule type" value="Genomic_DNA"/>
</dbReference>
<evidence type="ECO:0000313" key="4">
    <source>
        <dbReference type="EMBL" id="SDS58865.1"/>
    </source>
</evidence>
<evidence type="ECO:0000259" key="3">
    <source>
        <dbReference type="Pfam" id="PF11887"/>
    </source>
</evidence>
<name>A0A1H1TEX0_9ACTN</name>
<dbReference type="InterPro" id="IPR052336">
    <property type="entry name" value="MlaD_Phospholipid_Transporter"/>
</dbReference>
<accession>A0A1H1TEX0</accession>